<dbReference type="InterPro" id="IPR052987">
    <property type="entry name" value="Chloroplast_AMP-bd_Enzymes"/>
</dbReference>
<sequence>MFYLMGTMKKIHCRFLAMLFLLSVLLMVTKVSNSFTMPTFDTKHNRMRTNLHMVTSLQKKAPPMSKSDEEILFGGEAVLQLDSESGKQSAKSRTPIPLSKPGEIPSIDVSSFELVNALHRSRGTVQSCPGIWLNLASLCPDNQAIFDAYHCDEKIDMTFSEVERFIRQAGAAFRKLGVNNGDNVAIFGENSAKWLLADHGVQIIGGVTAVRGADAPEDELRYIYENSESCGVAILQGPKLLKKLAIDAKKCGLPGLGFSNEKFGAVREIVLMHKEKMTNDDIVKMVEDLELTDINVKVFSDMVEEEVPLTREEHPPVGRDDLSTIVYTSGTTGSPKGASLTHGNLIHQLGHRLAPSKPYDETEPLPGDVFLALLPVWHITERTFELWQLSRGCKVVYSSIRTFKNDLEKHKPHWMVLVPRVLEKVAQGVQNKFSSGSAIQQNIVKLFTTIGMLSKVHEKKSKGLVVGNEPLSLFEYLISSFIVAALSPLNAVGNKLVWSKVQAGFGGRQKLIVSGGSALPGSLESFYECCGVPIVVGYGLSECSPIISHRRLDENLVTAGCVGFPAKQTELRVTDPDSKAVDGERSALPDGEVGVVLVRGPQVMKGYYNNLKATEGAIDRFGWFDTGDLGRINPATGDLILTGRAKDTIVLSNGENIEPVPIEDAIMAATETVEQVMLTGQDGRRLTAIMVLNPTELEKAGFLDSSLASKLQKANEIVNDPKCTIEDGTSYLETLSEASTTLRANKALIKSIKGTVKEATSKFRAWERVNDVYITLEPFAMANGLLTQSFKVKRDAVMKKFGDKLDS</sequence>
<evidence type="ECO:0000313" key="3">
    <source>
        <dbReference type="EMBL" id="CAD8893913.1"/>
    </source>
</evidence>
<dbReference type="InterPro" id="IPR000873">
    <property type="entry name" value="AMP-dep_synth/lig_dom"/>
</dbReference>
<organism evidence="3">
    <name type="scientific">Corethron hystrix</name>
    <dbReference type="NCBI Taxonomy" id="216773"/>
    <lineage>
        <taxon>Eukaryota</taxon>
        <taxon>Sar</taxon>
        <taxon>Stramenopiles</taxon>
        <taxon>Ochrophyta</taxon>
        <taxon>Bacillariophyta</taxon>
        <taxon>Coscinodiscophyceae</taxon>
        <taxon>Corethrophycidae</taxon>
        <taxon>Corethrales</taxon>
        <taxon>Corethraceae</taxon>
        <taxon>Corethron</taxon>
    </lineage>
</organism>
<dbReference type="InterPro" id="IPR042099">
    <property type="entry name" value="ANL_N_sf"/>
</dbReference>
<dbReference type="SUPFAM" id="SSF56801">
    <property type="entry name" value="Acetyl-CoA synthetase-like"/>
    <property type="match status" value="1"/>
</dbReference>
<feature type="signal peptide" evidence="1">
    <location>
        <begin position="1"/>
        <end position="34"/>
    </location>
</feature>
<evidence type="ECO:0000259" key="2">
    <source>
        <dbReference type="Pfam" id="PF00501"/>
    </source>
</evidence>
<dbReference type="PANTHER" id="PTHR43813:SF1">
    <property type="entry name" value="ACYL-ACTIVATING ENZYME 16, CHLOROPLASTIC-RELATED"/>
    <property type="match status" value="1"/>
</dbReference>
<keyword evidence="1" id="KW-0732">Signal</keyword>
<dbReference type="Pfam" id="PF00501">
    <property type="entry name" value="AMP-binding"/>
    <property type="match status" value="1"/>
</dbReference>
<gene>
    <name evidence="3" type="ORF">CHYS00102_LOCUS21125</name>
</gene>
<dbReference type="PANTHER" id="PTHR43813">
    <property type="entry name" value="ACYL-ACTIVATING ENZYME 16, CHLOROPLASTIC-RELATED"/>
    <property type="match status" value="1"/>
</dbReference>
<feature type="chain" id="PRO_5031007770" description="AMP-dependent synthetase/ligase domain-containing protein" evidence="1">
    <location>
        <begin position="35"/>
        <end position="807"/>
    </location>
</feature>
<proteinExistence type="predicted"/>
<dbReference type="InterPro" id="IPR020845">
    <property type="entry name" value="AMP-binding_CS"/>
</dbReference>
<accession>A0A7S1BPF4</accession>
<dbReference type="Gene3D" id="3.40.50.12780">
    <property type="entry name" value="N-terminal domain of ligase-like"/>
    <property type="match status" value="1"/>
</dbReference>
<dbReference type="EMBL" id="HBFR01029042">
    <property type="protein sequence ID" value="CAD8893913.1"/>
    <property type="molecule type" value="Transcribed_RNA"/>
</dbReference>
<evidence type="ECO:0000256" key="1">
    <source>
        <dbReference type="SAM" id="SignalP"/>
    </source>
</evidence>
<reference evidence="3" key="1">
    <citation type="submission" date="2021-01" db="EMBL/GenBank/DDBJ databases">
        <authorList>
            <person name="Corre E."/>
            <person name="Pelletier E."/>
            <person name="Niang G."/>
            <person name="Scheremetjew M."/>
            <person name="Finn R."/>
            <person name="Kale V."/>
            <person name="Holt S."/>
            <person name="Cochrane G."/>
            <person name="Meng A."/>
            <person name="Brown T."/>
            <person name="Cohen L."/>
        </authorList>
    </citation>
    <scope>NUCLEOTIDE SEQUENCE</scope>
    <source>
        <strain evidence="3">308</strain>
    </source>
</reference>
<dbReference type="PROSITE" id="PS00455">
    <property type="entry name" value="AMP_BINDING"/>
    <property type="match status" value="1"/>
</dbReference>
<protein>
    <recommendedName>
        <fullName evidence="2">AMP-dependent synthetase/ligase domain-containing protein</fullName>
    </recommendedName>
</protein>
<feature type="domain" description="AMP-dependent synthetase/ligase" evidence="2">
    <location>
        <begin position="140"/>
        <end position="608"/>
    </location>
</feature>
<dbReference type="AlphaFoldDB" id="A0A7S1BPF4"/>
<dbReference type="Pfam" id="PF23562">
    <property type="entry name" value="AMP-binding_C_3"/>
    <property type="match status" value="1"/>
</dbReference>
<name>A0A7S1BPF4_9STRA</name>